<dbReference type="SUPFAM" id="SSF53474">
    <property type="entry name" value="alpha/beta-Hydrolases"/>
    <property type="match status" value="1"/>
</dbReference>
<dbReference type="Proteomes" id="UP000199120">
    <property type="component" value="Unassembled WGS sequence"/>
</dbReference>
<dbReference type="PRINTS" id="PR00111">
    <property type="entry name" value="ABHYDROLASE"/>
</dbReference>
<feature type="domain" description="AB hydrolase-1" evidence="1">
    <location>
        <begin position="21"/>
        <end position="134"/>
    </location>
</feature>
<dbReference type="Gene3D" id="3.40.50.1820">
    <property type="entry name" value="alpha/beta hydrolase"/>
    <property type="match status" value="1"/>
</dbReference>
<dbReference type="InterPro" id="IPR029058">
    <property type="entry name" value="AB_hydrolase_fold"/>
</dbReference>
<dbReference type="STRING" id="416943.SAMN05445871_3316"/>
<dbReference type="Pfam" id="PF00561">
    <property type="entry name" value="Abhydrolase_1"/>
    <property type="match status" value="1"/>
</dbReference>
<sequence length="262" mass="28615">MQVTVNGIDTRYVLDDESGGPWLTFVHQLGGDLSVWDQLAGHFRHQYTVMRYDVRGHGSTAVSPNPFSIADLAADLNTLLDALGATNTHLVGLSMGGMIAQRFALDRPSRVASLTLADTASRTPQDARPMWEQRAAMVRRDGIAAIADATLDRWLTADFRHRHPEAVEQICDVLLRTSSEGYAMACDALREFDAHEALRDLRVRTLAVAGRHDTGTPPAATKALADAIGGAQFEMLDAAHLAPVEEAHRFAALLETFLHPRV</sequence>
<dbReference type="GO" id="GO:0042952">
    <property type="term" value="P:beta-ketoadipate pathway"/>
    <property type="evidence" value="ECO:0007669"/>
    <property type="project" value="InterPro"/>
</dbReference>
<gene>
    <name evidence="2" type="ORF">SAMN05192542_102365</name>
</gene>
<protein>
    <submittedName>
        <fullName evidence="2">3-oxoadipate enol-lactonase</fullName>
    </submittedName>
</protein>
<dbReference type="PANTHER" id="PTHR43433">
    <property type="entry name" value="HYDROLASE, ALPHA/BETA FOLD FAMILY PROTEIN"/>
    <property type="match status" value="1"/>
</dbReference>
<dbReference type="AlphaFoldDB" id="A0A1H7HPR4"/>
<reference evidence="3" key="1">
    <citation type="submission" date="2016-10" db="EMBL/GenBank/DDBJ databases">
        <authorList>
            <person name="Varghese N."/>
            <person name="Submissions S."/>
        </authorList>
    </citation>
    <scope>NUCLEOTIDE SEQUENCE [LARGE SCALE GENOMIC DNA]</scope>
    <source>
        <strain evidence="3">LMG 26416</strain>
    </source>
</reference>
<name>A0A1H7HPR4_9BURK</name>
<accession>A0A1H7HPR4</accession>
<proteinExistence type="predicted"/>
<organism evidence="2 3">
    <name type="scientific">Paraburkholderia caballeronis</name>
    <dbReference type="NCBI Taxonomy" id="416943"/>
    <lineage>
        <taxon>Bacteria</taxon>
        <taxon>Pseudomonadati</taxon>
        <taxon>Pseudomonadota</taxon>
        <taxon>Betaproteobacteria</taxon>
        <taxon>Burkholderiales</taxon>
        <taxon>Burkholderiaceae</taxon>
        <taxon>Paraburkholderia</taxon>
    </lineage>
</organism>
<dbReference type="NCBIfam" id="TIGR02427">
    <property type="entry name" value="protocat_pcaD"/>
    <property type="match status" value="1"/>
</dbReference>
<evidence type="ECO:0000313" key="2">
    <source>
        <dbReference type="EMBL" id="SEK52259.1"/>
    </source>
</evidence>
<keyword evidence="3" id="KW-1185">Reference proteome</keyword>
<dbReference type="InterPro" id="IPR050471">
    <property type="entry name" value="AB_hydrolase"/>
</dbReference>
<dbReference type="GO" id="GO:0047570">
    <property type="term" value="F:3-oxoadipate enol-lactonase activity"/>
    <property type="evidence" value="ECO:0007669"/>
    <property type="project" value="InterPro"/>
</dbReference>
<dbReference type="InterPro" id="IPR000073">
    <property type="entry name" value="AB_hydrolase_1"/>
</dbReference>
<dbReference type="EMBL" id="FOAJ01000002">
    <property type="protein sequence ID" value="SEK52259.1"/>
    <property type="molecule type" value="Genomic_DNA"/>
</dbReference>
<evidence type="ECO:0000313" key="3">
    <source>
        <dbReference type="Proteomes" id="UP000199120"/>
    </source>
</evidence>
<dbReference type="OrthoDB" id="9793083at2"/>
<dbReference type="PANTHER" id="PTHR43433:SF5">
    <property type="entry name" value="AB HYDROLASE-1 DOMAIN-CONTAINING PROTEIN"/>
    <property type="match status" value="1"/>
</dbReference>
<dbReference type="InterPro" id="IPR026968">
    <property type="entry name" value="PcaD/CatD"/>
</dbReference>
<dbReference type="RefSeq" id="WP_090546603.1">
    <property type="nucleotide sequence ID" value="NZ_FNSR01000001.1"/>
</dbReference>
<evidence type="ECO:0000259" key="1">
    <source>
        <dbReference type="Pfam" id="PF00561"/>
    </source>
</evidence>